<dbReference type="InterPro" id="IPR001509">
    <property type="entry name" value="Epimerase_deHydtase"/>
</dbReference>
<organism evidence="2 3">
    <name type="scientific">Xylaria arbuscula</name>
    <dbReference type="NCBI Taxonomy" id="114810"/>
    <lineage>
        <taxon>Eukaryota</taxon>
        <taxon>Fungi</taxon>
        <taxon>Dikarya</taxon>
        <taxon>Ascomycota</taxon>
        <taxon>Pezizomycotina</taxon>
        <taxon>Sordariomycetes</taxon>
        <taxon>Xylariomycetidae</taxon>
        <taxon>Xylariales</taxon>
        <taxon>Xylariaceae</taxon>
        <taxon>Xylaria</taxon>
    </lineage>
</organism>
<keyword evidence="3" id="KW-1185">Reference proteome</keyword>
<evidence type="ECO:0000313" key="2">
    <source>
        <dbReference type="EMBL" id="KAJ3564259.1"/>
    </source>
</evidence>
<dbReference type="Pfam" id="PF01370">
    <property type="entry name" value="Epimerase"/>
    <property type="match status" value="1"/>
</dbReference>
<dbReference type="EMBL" id="JANPWZ010001640">
    <property type="protein sequence ID" value="KAJ3564259.1"/>
    <property type="molecule type" value="Genomic_DNA"/>
</dbReference>
<reference evidence="2" key="1">
    <citation type="submission" date="2022-07" db="EMBL/GenBank/DDBJ databases">
        <title>Genome Sequence of Xylaria arbuscula.</title>
        <authorList>
            <person name="Buettner E."/>
        </authorList>
    </citation>
    <scope>NUCLEOTIDE SEQUENCE</scope>
    <source>
        <strain evidence="2">VT107</strain>
    </source>
</reference>
<dbReference type="VEuPathDB" id="FungiDB:F4678DRAFT_123306"/>
<evidence type="ECO:0000313" key="3">
    <source>
        <dbReference type="Proteomes" id="UP001148614"/>
    </source>
</evidence>
<dbReference type="SUPFAM" id="SSF51735">
    <property type="entry name" value="NAD(P)-binding Rossmann-fold domains"/>
    <property type="match status" value="1"/>
</dbReference>
<dbReference type="InterPro" id="IPR036291">
    <property type="entry name" value="NAD(P)-bd_dom_sf"/>
</dbReference>
<comment type="caution">
    <text evidence="2">The sequence shown here is derived from an EMBL/GenBank/DDBJ whole genome shotgun (WGS) entry which is preliminary data.</text>
</comment>
<proteinExistence type="predicted"/>
<dbReference type="Proteomes" id="UP001148614">
    <property type="component" value="Unassembled WGS sequence"/>
</dbReference>
<dbReference type="Gene3D" id="3.40.50.720">
    <property type="entry name" value="NAD(P)-binding Rossmann-like Domain"/>
    <property type="match status" value="1"/>
</dbReference>
<name>A0A9W8TKC1_9PEZI</name>
<feature type="domain" description="NAD-dependent epimerase/dehydratase" evidence="1">
    <location>
        <begin position="18"/>
        <end position="62"/>
    </location>
</feature>
<protein>
    <recommendedName>
        <fullName evidence="1">NAD-dependent epimerase/dehydratase domain-containing protein</fullName>
    </recommendedName>
</protein>
<accession>A0A9W8TKC1</accession>
<sequence length="81" mass="8474">MSYAQATIALARPPPKTVLVTGANGFIGYAVSRAFVRAGWCVYGLTRRADTVDSLLAEEITPVIGSISADLSFVDGPALSE</sequence>
<dbReference type="AlphaFoldDB" id="A0A9W8TKC1"/>
<evidence type="ECO:0000259" key="1">
    <source>
        <dbReference type="Pfam" id="PF01370"/>
    </source>
</evidence>
<gene>
    <name evidence="2" type="ORF">NPX13_g7903</name>
</gene>